<sequence>MSLKKPEHPAIPTQALRLSGNSASVHNYVPHANREGKSFIPMAVDVPIKYVLQSLPCSLPVARFDASVDVESIAIPFINSLEQLVPDVLATNPVWRDLFALTGTLRTIYSANSITTAWTKTLTLRGAQGFKLIPGSGAIVRPNSTIGWIQLAFTFSVSRPPAAECRGFLTLLLDQDGDWKIWTIRTILEQLVGCPNVDFLPTVPAEVLNSRSTPSFNSQATIVNGTTPLPNEGGVDQAPPPLDYDVVIVGGGQAGLSTAGRLQALNIRYVVLETHEHVGDNWATRYESARLHTPRDYNHLPFSRTFDPSYQDFLDKYDLVKGYQYYVRIFGIEKNIQFQSTLTGGSWNADRRIWTLRVSKLGSEQILTCRHVVIAVGGGGQTPLMPDFPGRKEFHGEVLHSVDYRAADQWRGKSAIVVGTANTAHDVAADMVDAGLKSVTMVQRNRTYVLPAEYYKIISERMYNGKTPIEDADRAQYSQVTAISRLLSMDALNTMASKEPERFDALEKVGFKVERYGDIIYQLTEKLGGHYMDIRIKSDSLATHFTSNGLAFADGSEIAADVIVFCTGFRGNMRTNVEELFGKEISAQVDDFYGLDSEGELKGAFKPTGHHGLWYIGGPIGHSRYFSRHVALQIKADLMGTPMPIYHGEGRSEKDEG</sequence>
<dbReference type="VEuPathDB" id="FungiDB:PV10_06738"/>
<dbReference type="PANTHER" id="PTHR43539">
    <property type="entry name" value="FLAVIN-BINDING MONOOXYGENASE-LIKE PROTEIN (AFU_ORTHOLOGUE AFUA_4G09220)"/>
    <property type="match status" value="1"/>
</dbReference>
<accession>A0A0D1XVI9</accession>
<protein>
    <recommendedName>
        <fullName evidence="2">FAD/NAD(P)-binding domain-containing protein</fullName>
    </recommendedName>
</protein>
<dbReference type="GO" id="GO:0004497">
    <property type="term" value="F:monooxygenase activity"/>
    <property type="evidence" value="ECO:0007669"/>
    <property type="project" value="TreeGrafter"/>
</dbReference>
<keyword evidence="1" id="KW-0560">Oxidoreductase</keyword>
<keyword evidence="4" id="KW-1185">Reference proteome</keyword>
<feature type="domain" description="FAD/NAD(P)-binding" evidence="2">
    <location>
        <begin position="244"/>
        <end position="460"/>
    </location>
</feature>
<name>A0A0D1XVI9_EXOME</name>
<proteinExistence type="predicted"/>
<dbReference type="GeneID" id="27324583"/>
<dbReference type="OMA" id="IWILRTI"/>
<dbReference type="HOGENOM" id="CLU_015676_3_0_1"/>
<dbReference type="AlphaFoldDB" id="A0A0D1XVI9"/>
<gene>
    <name evidence="3" type="ORF">PV10_06738</name>
</gene>
<dbReference type="Gene3D" id="3.50.50.60">
    <property type="entry name" value="FAD/NAD(P)-binding domain"/>
    <property type="match status" value="1"/>
</dbReference>
<dbReference type="InterPro" id="IPR036188">
    <property type="entry name" value="FAD/NAD-bd_sf"/>
</dbReference>
<dbReference type="OrthoDB" id="74360at2759"/>
<organism evidence="3 4">
    <name type="scientific">Exophiala mesophila</name>
    <name type="common">Black yeast-like fungus</name>
    <dbReference type="NCBI Taxonomy" id="212818"/>
    <lineage>
        <taxon>Eukaryota</taxon>
        <taxon>Fungi</taxon>
        <taxon>Dikarya</taxon>
        <taxon>Ascomycota</taxon>
        <taxon>Pezizomycotina</taxon>
        <taxon>Eurotiomycetes</taxon>
        <taxon>Chaetothyriomycetidae</taxon>
        <taxon>Chaetothyriales</taxon>
        <taxon>Herpotrichiellaceae</taxon>
        <taxon>Exophiala</taxon>
    </lineage>
</organism>
<dbReference type="Pfam" id="PF07992">
    <property type="entry name" value="Pyr_redox_2"/>
    <property type="match status" value="1"/>
</dbReference>
<evidence type="ECO:0000259" key="2">
    <source>
        <dbReference type="Pfam" id="PF07992"/>
    </source>
</evidence>
<evidence type="ECO:0000313" key="3">
    <source>
        <dbReference type="EMBL" id="KIV92286.1"/>
    </source>
</evidence>
<evidence type="ECO:0000256" key="1">
    <source>
        <dbReference type="ARBA" id="ARBA00023002"/>
    </source>
</evidence>
<dbReference type="InterPro" id="IPR050982">
    <property type="entry name" value="Auxin_biosynth/cation_transpt"/>
</dbReference>
<reference evidence="3 4" key="1">
    <citation type="submission" date="2015-01" db="EMBL/GenBank/DDBJ databases">
        <title>The Genome Sequence of Exophiala mesophila CBS40295.</title>
        <authorList>
            <consortium name="The Broad Institute Genomics Platform"/>
            <person name="Cuomo C."/>
            <person name="de Hoog S."/>
            <person name="Gorbushina A."/>
            <person name="Stielow B."/>
            <person name="Teixiera M."/>
            <person name="Abouelleil A."/>
            <person name="Chapman S.B."/>
            <person name="Priest M."/>
            <person name="Young S.K."/>
            <person name="Wortman J."/>
            <person name="Nusbaum C."/>
            <person name="Birren B."/>
        </authorList>
    </citation>
    <scope>NUCLEOTIDE SEQUENCE [LARGE SCALE GENOMIC DNA]</scope>
    <source>
        <strain evidence="3 4">CBS 40295</strain>
    </source>
</reference>
<evidence type="ECO:0000313" key="4">
    <source>
        <dbReference type="Proteomes" id="UP000054302"/>
    </source>
</evidence>
<dbReference type="GO" id="GO:0050660">
    <property type="term" value="F:flavin adenine dinucleotide binding"/>
    <property type="evidence" value="ECO:0007669"/>
    <property type="project" value="TreeGrafter"/>
</dbReference>
<dbReference type="SUPFAM" id="SSF51905">
    <property type="entry name" value="FAD/NAD(P)-binding domain"/>
    <property type="match status" value="1"/>
</dbReference>
<dbReference type="PANTHER" id="PTHR43539:SF68">
    <property type="entry name" value="FLAVIN-BINDING MONOOXYGENASE-LIKE PROTEIN (AFU_ORTHOLOGUE AFUA_4G09220)"/>
    <property type="match status" value="1"/>
</dbReference>
<dbReference type="InterPro" id="IPR023753">
    <property type="entry name" value="FAD/NAD-binding_dom"/>
</dbReference>
<dbReference type="Proteomes" id="UP000054302">
    <property type="component" value="Unassembled WGS sequence"/>
</dbReference>
<dbReference type="RefSeq" id="XP_016223860.1">
    <property type="nucleotide sequence ID" value="XM_016371567.1"/>
</dbReference>
<dbReference type="EMBL" id="KN847523">
    <property type="protein sequence ID" value="KIV92286.1"/>
    <property type="molecule type" value="Genomic_DNA"/>
</dbReference>